<name>A0A2N8HF69_9BACT</name>
<dbReference type="Proteomes" id="UP000236000">
    <property type="component" value="Unassembled WGS sequence"/>
</dbReference>
<evidence type="ECO:0000313" key="2">
    <source>
        <dbReference type="Proteomes" id="UP000236000"/>
    </source>
</evidence>
<proteinExistence type="predicted"/>
<accession>A0A2N8HF69</accession>
<dbReference type="OrthoDB" id="198066at2"/>
<protein>
    <recommendedName>
        <fullName evidence="3">Cell division protein FtsL</fullName>
    </recommendedName>
</protein>
<evidence type="ECO:0000313" key="1">
    <source>
        <dbReference type="EMBL" id="PNC18906.1"/>
    </source>
</evidence>
<dbReference type="AlphaFoldDB" id="A0A2N8HF69"/>
<gene>
    <name evidence="1" type="ORF">CXU22_03685</name>
</gene>
<sequence length="114" mass="12793">MKKFKQRFTGHQISVSMIMWLIAFAALTCGAGITYAVLKNDQIQVARDIKQMNEEIASCELTKEYYRSKTSSLTSRWAIRDRLAQDKSSLQPIEPSAIEYISSENASRIAAAGN</sequence>
<dbReference type="RefSeq" id="WP_102712671.1">
    <property type="nucleotide sequence ID" value="NZ_CABMLK010000003.1"/>
</dbReference>
<organism evidence="1 2">
    <name type="scientific">Akkermansia muciniphila</name>
    <dbReference type="NCBI Taxonomy" id="239935"/>
    <lineage>
        <taxon>Bacteria</taxon>
        <taxon>Pseudomonadati</taxon>
        <taxon>Verrucomicrobiota</taxon>
        <taxon>Verrucomicrobiia</taxon>
        <taxon>Verrucomicrobiales</taxon>
        <taxon>Akkermansiaceae</taxon>
        <taxon>Akkermansia</taxon>
    </lineage>
</organism>
<evidence type="ECO:0008006" key="3">
    <source>
        <dbReference type="Google" id="ProtNLM"/>
    </source>
</evidence>
<dbReference type="EMBL" id="PJKA01000006">
    <property type="protein sequence ID" value="PNC18906.1"/>
    <property type="molecule type" value="Genomic_DNA"/>
</dbReference>
<comment type="caution">
    <text evidence="1">The sequence shown here is derived from an EMBL/GenBank/DDBJ whole genome shotgun (WGS) entry which is preliminary data.</text>
</comment>
<reference evidence="1 2" key="1">
    <citation type="journal article" date="2017" name="BMC Genomics">
        <title>Genome sequencing of 39 Akkermansia muciniphila isolates reveals its population structure, genomic and functional diverisity, and global distribution in mammalian gut microbiotas.</title>
        <authorList>
            <person name="Guo X."/>
            <person name="Li S."/>
            <person name="Zhang J."/>
            <person name="Wu F."/>
            <person name="Li X."/>
            <person name="Wu D."/>
            <person name="Zhang M."/>
            <person name="Ou Z."/>
            <person name="Jie Z."/>
            <person name="Yan Q."/>
            <person name="Li P."/>
            <person name="Yi J."/>
            <person name="Peng Y."/>
        </authorList>
    </citation>
    <scope>NUCLEOTIDE SEQUENCE [LARGE SCALE GENOMIC DNA]</scope>
    <source>
        <strain evidence="1 2">GP24</strain>
    </source>
</reference>